<accession>A0AAD5E662</accession>
<feature type="compositionally biased region" description="Low complexity" evidence="1">
    <location>
        <begin position="359"/>
        <end position="370"/>
    </location>
</feature>
<evidence type="ECO:0000256" key="1">
    <source>
        <dbReference type="SAM" id="MobiDB-lite"/>
    </source>
</evidence>
<sequence>MANKAYDQTLNRAESDVRGWLDGLEDLQSNNHPYTAAMSQNIAGNGTAQSDRNGEKFIRRPQSAASISSQDSINLDDIIRSNDTIDIQETGLMPYLEDLDIDDANDEFWKMDEALTNLHIAKNHPMQSVKAASKTTQPHPSLKMLSDNMNVSSKHMEPLSSDLDDTSSESSLNNQAIDAFDVDHYWSESLKDEADRKRSADGGLGISRNSTFSKSNDSLSSENTILAKNALYASSISRRQTGGNIPIGGRSPSQSSENSYTSQSTMPVSNASGTAQTSPTSLRPCQSNSSSYRPSSRLSDYSVQSYGSASGLPRPKPTSNDKLVGSKSFSARSSIIAAKKSSGLKEPSMLPRMPSRPAGSMNTSGSSNTSKLAKRASHIPAPSKTRTTPIPQKTLSSYSNGRDSPSRMSSKVPAPPVPKLPHGTSSLRMTSNTSRSSKESSDTYPLSRGTSQVGSTAIARPFAAPKQPTKSPNSQFLNDSQPREPASMLPRRSMTPNAARSPSRIGVMRKP</sequence>
<organism evidence="2 3">
    <name type="scientific">Umbelopsis ramanniana AG</name>
    <dbReference type="NCBI Taxonomy" id="1314678"/>
    <lineage>
        <taxon>Eukaryota</taxon>
        <taxon>Fungi</taxon>
        <taxon>Fungi incertae sedis</taxon>
        <taxon>Mucoromycota</taxon>
        <taxon>Mucoromycotina</taxon>
        <taxon>Umbelopsidomycetes</taxon>
        <taxon>Umbelopsidales</taxon>
        <taxon>Umbelopsidaceae</taxon>
        <taxon>Umbelopsis</taxon>
    </lineage>
</organism>
<feature type="compositionally biased region" description="Low complexity" evidence="1">
    <location>
        <begin position="251"/>
        <end position="265"/>
    </location>
</feature>
<name>A0AAD5E662_UMBRA</name>
<dbReference type="AlphaFoldDB" id="A0AAD5E662"/>
<feature type="region of interest" description="Disordered" evidence="1">
    <location>
        <begin position="193"/>
        <end position="220"/>
    </location>
</feature>
<feature type="compositionally biased region" description="Polar residues" evidence="1">
    <location>
        <begin position="468"/>
        <end position="480"/>
    </location>
</feature>
<reference evidence="2" key="1">
    <citation type="submission" date="2021-06" db="EMBL/GenBank/DDBJ databases">
        <authorList>
            <consortium name="DOE Joint Genome Institute"/>
            <person name="Mondo S.J."/>
            <person name="Amses K.R."/>
            <person name="Simmons D.R."/>
            <person name="Longcore J.E."/>
            <person name="Seto K."/>
            <person name="Alves G.H."/>
            <person name="Bonds A.E."/>
            <person name="Quandt C.A."/>
            <person name="Davis W.J."/>
            <person name="Chang Y."/>
            <person name="Letcher P.M."/>
            <person name="Powell M.J."/>
            <person name="Kuo A."/>
            <person name="Labutti K."/>
            <person name="Pangilinan J."/>
            <person name="Andreopoulos W."/>
            <person name="Tritt A."/>
            <person name="Riley R."/>
            <person name="Hundley H."/>
            <person name="Johnson J."/>
            <person name="Lipzen A."/>
            <person name="Barry K."/>
            <person name="Berbee M.L."/>
            <person name="Buchler N.E."/>
            <person name="Grigoriev I.V."/>
            <person name="Spatafora J.W."/>
            <person name="Stajich J.E."/>
            <person name="James T.Y."/>
        </authorList>
    </citation>
    <scope>NUCLEOTIDE SEQUENCE</scope>
    <source>
        <strain evidence="2">AG</strain>
    </source>
</reference>
<dbReference type="EMBL" id="MU620939">
    <property type="protein sequence ID" value="KAI8577597.1"/>
    <property type="molecule type" value="Genomic_DNA"/>
</dbReference>
<feature type="region of interest" description="Disordered" evidence="1">
    <location>
        <begin position="239"/>
        <end position="511"/>
    </location>
</feature>
<keyword evidence="3" id="KW-1185">Reference proteome</keyword>
<dbReference type="GeneID" id="75916086"/>
<comment type="caution">
    <text evidence="2">The sequence shown here is derived from an EMBL/GenBank/DDBJ whole genome shotgun (WGS) entry which is preliminary data.</text>
</comment>
<dbReference type="RefSeq" id="XP_051442601.1">
    <property type="nucleotide sequence ID" value="XM_051590743.1"/>
</dbReference>
<reference evidence="2" key="2">
    <citation type="journal article" date="2022" name="Proc. Natl. Acad. Sci. U.S.A.">
        <title>Diploid-dominant life cycles characterize the early evolution of Fungi.</title>
        <authorList>
            <person name="Amses K.R."/>
            <person name="Simmons D.R."/>
            <person name="Longcore J.E."/>
            <person name="Mondo S.J."/>
            <person name="Seto K."/>
            <person name="Jeronimo G.H."/>
            <person name="Bonds A.E."/>
            <person name="Quandt C.A."/>
            <person name="Davis W.J."/>
            <person name="Chang Y."/>
            <person name="Federici B.A."/>
            <person name="Kuo A."/>
            <person name="LaButti K."/>
            <person name="Pangilinan J."/>
            <person name="Andreopoulos W."/>
            <person name="Tritt A."/>
            <person name="Riley R."/>
            <person name="Hundley H."/>
            <person name="Johnson J."/>
            <person name="Lipzen A."/>
            <person name="Barry K."/>
            <person name="Lang B.F."/>
            <person name="Cuomo C.A."/>
            <person name="Buchler N.E."/>
            <person name="Grigoriev I.V."/>
            <person name="Spatafora J.W."/>
            <person name="Stajich J.E."/>
            <person name="James T.Y."/>
        </authorList>
    </citation>
    <scope>NUCLEOTIDE SEQUENCE</scope>
    <source>
        <strain evidence="2">AG</strain>
    </source>
</reference>
<gene>
    <name evidence="2" type="ORF">K450DRAFT_251583</name>
</gene>
<dbReference type="Proteomes" id="UP001206595">
    <property type="component" value="Unassembled WGS sequence"/>
</dbReference>
<protein>
    <submittedName>
        <fullName evidence="2">Uncharacterized protein</fullName>
    </submittedName>
</protein>
<feature type="compositionally biased region" description="Low complexity" evidence="1">
    <location>
        <begin position="287"/>
        <end position="302"/>
    </location>
</feature>
<feature type="compositionally biased region" description="Polar residues" evidence="1">
    <location>
        <begin position="384"/>
        <end position="409"/>
    </location>
</feature>
<proteinExistence type="predicted"/>
<feature type="compositionally biased region" description="Polar residues" evidence="1">
    <location>
        <begin position="266"/>
        <end position="286"/>
    </location>
</feature>
<feature type="compositionally biased region" description="Polar residues" evidence="1">
    <location>
        <begin position="207"/>
        <end position="220"/>
    </location>
</feature>
<feature type="compositionally biased region" description="Low complexity" evidence="1">
    <location>
        <begin position="326"/>
        <end position="341"/>
    </location>
</feature>
<evidence type="ECO:0000313" key="2">
    <source>
        <dbReference type="EMBL" id="KAI8577597.1"/>
    </source>
</evidence>
<evidence type="ECO:0000313" key="3">
    <source>
        <dbReference type="Proteomes" id="UP001206595"/>
    </source>
</evidence>